<keyword evidence="8" id="KW-1185">Reference proteome</keyword>
<feature type="domain" description="Kazal-like" evidence="6">
    <location>
        <begin position="74"/>
        <end position="131"/>
    </location>
</feature>
<dbReference type="Gene3D" id="3.30.60.30">
    <property type="match status" value="2"/>
</dbReference>
<keyword evidence="1" id="KW-0646">Protease inhibitor</keyword>
<evidence type="ECO:0000313" key="8">
    <source>
        <dbReference type="Proteomes" id="UP000295192"/>
    </source>
</evidence>
<feature type="compositionally biased region" description="Low complexity" evidence="4">
    <location>
        <begin position="242"/>
        <end position="252"/>
    </location>
</feature>
<dbReference type="PANTHER" id="PTHR10913">
    <property type="entry name" value="FOLLISTATIN-RELATED"/>
    <property type="match status" value="1"/>
</dbReference>
<feature type="non-terminal residue" evidence="7">
    <location>
        <position position="358"/>
    </location>
</feature>
<evidence type="ECO:0000256" key="1">
    <source>
        <dbReference type="ARBA" id="ARBA00022690"/>
    </source>
</evidence>
<keyword evidence="3" id="KW-1015">Disulfide bond</keyword>
<keyword evidence="2" id="KW-0722">Serine protease inhibitor</keyword>
<feature type="signal peptide" evidence="5">
    <location>
        <begin position="1"/>
        <end position="17"/>
    </location>
</feature>
<feature type="region of interest" description="Disordered" evidence="4">
    <location>
        <begin position="216"/>
        <end position="358"/>
    </location>
</feature>
<protein>
    <recommendedName>
        <fullName evidence="6">Kazal-like domain-containing protein</fullName>
    </recommendedName>
</protein>
<dbReference type="STRING" id="7232.A0A484ARV1"/>
<evidence type="ECO:0000256" key="5">
    <source>
        <dbReference type="SAM" id="SignalP"/>
    </source>
</evidence>
<dbReference type="InterPro" id="IPR036058">
    <property type="entry name" value="Kazal_dom_sf"/>
</dbReference>
<sequence>MHAFYLFGLTLVTGAWSWGYGGPDYYGAQCDHLQCSDVKEEVCAKIEGGHQRATFDNACEAQRYSCLTGNYWRILYEGPCDCPVKCPLTCSPICATLENTQKSFQNQCEMQQFICHTSEPWRYLHEGPCAGEEAIYSPQAPLMRANPSYPLYPPQHAYGPPAYGYPAYGPYGYHQPAYGPPLPMAYPNPYISQRAASQLQPYHVYISRDALPTESSEAFGTTTAKPADEVSTELSKSETDESSSSDATSDPSPLNEEKQVLIQSLRKEINDDAIQGNTTTSSASEYNSPTEAAVSSDGAADKKAYDPYSQETTTESTESSTSDSSSDSTSEPQVQSLSRAAAVDQEIVDSSPQETDST</sequence>
<organism evidence="7 8">
    <name type="scientific">Drosophila navojoa</name>
    <name type="common">Fruit fly</name>
    <dbReference type="NCBI Taxonomy" id="7232"/>
    <lineage>
        <taxon>Eukaryota</taxon>
        <taxon>Metazoa</taxon>
        <taxon>Ecdysozoa</taxon>
        <taxon>Arthropoda</taxon>
        <taxon>Hexapoda</taxon>
        <taxon>Insecta</taxon>
        <taxon>Pterygota</taxon>
        <taxon>Neoptera</taxon>
        <taxon>Endopterygota</taxon>
        <taxon>Diptera</taxon>
        <taxon>Brachycera</taxon>
        <taxon>Muscomorpha</taxon>
        <taxon>Ephydroidea</taxon>
        <taxon>Drosophilidae</taxon>
        <taxon>Drosophila</taxon>
    </lineage>
</organism>
<dbReference type="CDD" id="cd00104">
    <property type="entry name" value="KAZAL_FS"/>
    <property type="match status" value="2"/>
</dbReference>
<dbReference type="OMA" id="WRILYEG"/>
<dbReference type="AlphaFoldDB" id="A0A484ARV1"/>
<feature type="compositionally biased region" description="Low complexity" evidence="4">
    <location>
        <begin position="311"/>
        <end position="331"/>
    </location>
</feature>
<keyword evidence="5" id="KW-0732">Signal</keyword>
<feature type="compositionally biased region" description="Polar residues" evidence="4">
    <location>
        <begin position="348"/>
        <end position="358"/>
    </location>
</feature>
<name>A0A484ARV1_DRONA</name>
<dbReference type="GO" id="GO:0030154">
    <property type="term" value="P:cell differentiation"/>
    <property type="evidence" value="ECO:0007669"/>
    <property type="project" value="TreeGrafter"/>
</dbReference>
<comment type="caution">
    <text evidence="7">The sequence shown here is derived from an EMBL/GenBank/DDBJ whole genome shotgun (WGS) entry which is preliminary data.</text>
</comment>
<dbReference type="SMART" id="SM00280">
    <property type="entry name" value="KAZAL"/>
    <property type="match status" value="2"/>
</dbReference>
<dbReference type="PROSITE" id="PS51465">
    <property type="entry name" value="KAZAL_2"/>
    <property type="match status" value="1"/>
</dbReference>
<evidence type="ECO:0000256" key="3">
    <source>
        <dbReference type="ARBA" id="ARBA00023157"/>
    </source>
</evidence>
<dbReference type="EMBL" id="LSRL02001371">
    <property type="protein sequence ID" value="TDG39103.1"/>
    <property type="molecule type" value="Genomic_DNA"/>
</dbReference>
<accession>A0A484ARV1</accession>
<dbReference type="OrthoDB" id="7872335at2759"/>
<evidence type="ECO:0000256" key="4">
    <source>
        <dbReference type="SAM" id="MobiDB-lite"/>
    </source>
</evidence>
<evidence type="ECO:0000256" key="2">
    <source>
        <dbReference type="ARBA" id="ARBA00022900"/>
    </source>
</evidence>
<reference evidence="7 8" key="1">
    <citation type="journal article" date="2019" name="J. Hered.">
        <title>An Improved Genome Assembly for Drosophila navojoa, the Basal Species in the mojavensis Cluster.</title>
        <authorList>
            <person name="Vanderlinde T."/>
            <person name="Dupim E.G."/>
            <person name="Nazario-Yepiz N.O."/>
            <person name="Carvalho A.B."/>
        </authorList>
    </citation>
    <scope>NUCLEOTIDE SEQUENCE [LARGE SCALE GENOMIC DNA]</scope>
    <source>
        <strain evidence="7">Navoj_Jal97</strain>
        <tissue evidence="7">Whole organism</tissue>
    </source>
</reference>
<evidence type="ECO:0000259" key="6">
    <source>
        <dbReference type="PROSITE" id="PS51465"/>
    </source>
</evidence>
<dbReference type="GO" id="GO:0005576">
    <property type="term" value="C:extracellular region"/>
    <property type="evidence" value="ECO:0007669"/>
    <property type="project" value="TreeGrafter"/>
</dbReference>
<dbReference type="InterPro" id="IPR050653">
    <property type="entry name" value="Prot_Inhib_GrowthFact_Antg"/>
</dbReference>
<proteinExistence type="predicted"/>
<feature type="chain" id="PRO_5019831284" description="Kazal-like domain-containing protein" evidence="5">
    <location>
        <begin position="18"/>
        <end position="358"/>
    </location>
</feature>
<feature type="compositionally biased region" description="Basic and acidic residues" evidence="4">
    <location>
        <begin position="255"/>
        <end position="270"/>
    </location>
</feature>
<dbReference type="Proteomes" id="UP000295192">
    <property type="component" value="Unassembled WGS sequence"/>
</dbReference>
<dbReference type="PANTHER" id="PTHR10913:SF45">
    <property type="entry name" value="FOLLISTATIN, ISOFORM A-RELATED"/>
    <property type="match status" value="1"/>
</dbReference>
<dbReference type="InterPro" id="IPR002350">
    <property type="entry name" value="Kazal_dom"/>
</dbReference>
<evidence type="ECO:0000313" key="7">
    <source>
        <dbReference type="EMBL" id="TDG39103.1"/>
    </source>
</evidence>
<gene>
    <name evidence="7" type="ORF">AWZ03_014474</name>
</gene>
<dbReference type="SUPFAM" id="SSF100895">
    <property type="entry name" value="Kazal-type serine protease inhibitors"/>
    <property type="match status" value="2"/>
</dbReference>
<feature type="compositionally biased region" description="Polar residues" evidence="4">
    <location>
        <begin position="275"/>
        <end position="290"/>
    </location>
</feature>